<dbReference type="EMBL" id="LXQA010406973">
    <property type="protein sequence ID" value="MCI49797.1"/>
    <property type="molecule type" value="Genomic_DNA"/>
</dbReference>
<keyword evidence="2" id="KW-1185">Reference proteome</keyword>
<protein>
    <submittedName>
        <fullName evidence="1">Uncharacterized protein</fullName>
    </submittedName>
</protein>
<dbReference type="AlphaFoldDB" id="A0A392SN17"/>
<comment type="caution">
    <text evidence="1">The sequence shown here is derived from an EMBL/GenBank/DDBJ whole genome shotgun (WGS) entry which is preliminary data.</text>
</comment>
<accession>A0A392SN17</accession>
<name>A0A392SN17_9FABA</name>
<feature type="non-terminal residue" evidence="1">
    <location>
        <position position="45"/>
    </location>
</feature>
<dbReference type="Proteomes" id="UP000265520">
    <property type="component" value="Unassembled WGS sequence"/>
</dbReference>
<evidence type="ECO:0000313" key="1">
    <source>
        <dbReference type="EMBL" id="MCI49797.1"/>
    </source>
</evidence>
<reference evidence="1 2" key="1">
    <citation type="journal article" date="2018" name="Front. Plant Sci.">
        <title>Red Clover (Trifolium pratense) and Zigzag Clover (T. medium) - A Picture of Genomic Similarities and Differences.</title>
        <authorList>
            <person name="Dluhosova J."/>
            <person name="Istvanek J."/>
            <person name="Nedelnik J."/>
            <person name="Repkova J."/>
        </authorList>
    </citation>
    <scope>NUCLEOTIDE SEQUENCE [LARGE SCALE GENOMIC DNA]</scope>
    <source>
        <strain evidence="2">cv. 10/8</strain>
        <tissue evidence="1">Leaf</tissue>
    </source>
</reference>
<organism evidence="1 2">
    <name type="scientific">Trifolium medium</name>
    <dbReference type="NCBI Taxonomy" id="97028"/>
    <lineage>
        <taxon>Eukaryota</taxon>
        <taxon>Viridiplantae</taxon>
        <taxon>Streptophyta</taxon>
        <taxon>Embryophyta</taxon>
        <taxon>Tracheophyta</taxon>
        <taxon>Spermatophyta</taxon>
        <taxon>Magnoliopsida</taxon>
        <taxon>eudicotyledons</taxon>
        <taxon>Gunneridae</taxon>
        <taxon>Pentapetalae</taxon>
        <taxon>rosids</taxon>
        <taxon>fabids</taxon>
        <taxon>Fabales</taxon>
        <taxon>Fabaceae</taxon>
        <taxon>Papilionoideae</taxon>
        <taxon>50 kb inversion clade</taxon>
        <taxon>NPAAA clade</taxon>
        <taxon>Hologalegina</taxon>
        <taxon>IRL clade</taxon>
        <taxon>Trifolieae</taxon>
        <taxon>Trifolium</taxon>
    </lineage>
</organism>
<evidence type="ECO:0000313" key="2">
    <source>
        <dbReference type="Proteomes" id="UP000265520"/>
    </source>
</evidence>
<proteinExistence type="predicted"/>
<sequence>MLGRRRFRGFPEAPFSRAHEMHLRAYDEEVRLRDFADEGHFEHLL</sequence>